<dbReference type="EMBL" id="SPVG01000267">
    <property type="protein sequence ID" value="TFW13844.1"/>
    <property type="molecule type" value="Genomic_DNA"/>
</dbReference>
<dbReference type="InterPro" id="IPR008972">
    <property type="entry name" value="Cupredoxin"/>
</dbReference>
<dbReference type="Gene3D" id="2.60.40.420">
    <property type="entry name" value="Cupredoxins - blue copper proteins"/>
    <property type="match status" value="1"/>
</dbReference>
<keyword evidence="3" id="KW-1185">Reference proteome</keyword>
<evidence type="ECO:0000313" key="3">
    <source>
        <dbReference type="Proteomes" id="UP000297729"/>
    </source>
</evidence>
<comment type="subcellular location">
    <subcellularLocation>
        <location evidence="1">Periplasm</location>
    </subcellularLocation>
</comment>
<protein>
    <submittedName>
        <fullName evidence="2">Uncharacterized protein</fullName>
    </submittedName>
</protein>
<evidence type="ECO:0000256" key="1">
    <source>
        <dbReference type="ARBA" id="ARBA00004418"/>
    </source>
</evidence>
<evidence type="ECO:0000313" key="2">
    <source>
        <dbReference type="EMBL" id="TFW13844.1"/>
    </source>
</evidence>
<dbReference type="SUPFAM" id="SSF49503">
    <property type="entry name" value="Cupredoxins"/>
    <property type="match status" value="1"/>
</dbReference>
<reference evidence="2 3" key="1">
    <citation type="submission" date="2019-03" db="EMBL/GenBank/DDBJ databases">
        <title>Draft Genome Sequence of Duganella callidus sp. nov., a Novel Duganella Species Isolated from Cultivated Soil.</title>
        <authorList>
            <person name="Raths R."/>
            <person name="Peta V."/>
            <person name="Bucking H."/>
        </authorList>
    </citation>
    <scope>NUCLEOTIDE SEQUENCE [LARGE SCALE GENOMIC DNA]</scope>
    <source>
        <strain evidence="2 3">DN04</strain>
    </source>
</reference>
<dbReference type="RefSeq" id="WP_135204877.1">
    <property type="nucleotide sequence ID" value="NZ_SPVG01000267.1"/>
</dbReference>
<dbReference type="OrthoDB" id="8778482at2"/>
<organism evidence="2 3">
    <name type="scientific">Duganella callida</name>
    <dbReference type="NCBI Taxonomy" id="2561932"/>
    <lineage>
        <taxon>Bacteria</taxon>
        <taxon>Pseudomonadati</taxon>
        <taxon>Pseudomonadota</taxon>
        <taxon>Betaproteobacteria</taxon>
        <taxon>Burkholderiales</taxon>
        <taxon>Oxalobacteraceae</taxon>
        <taxon>Telluria group</taxon>
        <taxon>Duganella</taxon>
    </lineage>
</organism>
<accession>A0A4Y9RXQ7</accession>
<gene>
    <name evidence="2" type="ORF">E4L98_28290</name>
</gene>
<dbReference type="AlphaFoldDB" id="A0A4Y9RXQ7"/>
<sequence>MTTAVSITPFINVLVWVKRKVNEPGYDVRCEPEAPKVVQQDTVINYQIVDTYGQDIVFSGLDVSPPDVNQISPPSISYSGKLLTVNDANTYDGWLSLYLEFTDRTEGVRFKHDPQVRNEPEI</sequence>
<proteinExistence type="predicted"/>
<comment type="caution">
    <text evidence="2">The sequence shown here is derived from an EMBL/GenBank/DDBJ whole genome shotgun (WGS) entry which is preliminary data.</text>
</comment>
<name>A0A4Y9RXQ7_9BURK</name>
<dbReference type="GO" id="GO:0042597">
    <property type="term" value="C:periplasmic space"/>
    <property type="evidence" value="ECO:0007669"/>
    <property type="project" value="UniProtKB-SubCell"/>
</dbReference>
<dbReference type="Proteomes" id="UP000297729">
    <property type="component" value="Unassembled WGS sequence"/>
</dbReference>